<proteinExistence type="predicted"/>
<feature type="transmembrane region" description="Helical" evidence="1">
    <location>
        <begin position="163"/>
        <end position="185"/>
    </location>
</feature>
<keyword evidence="1" id="KW-1133">Transmembrane helix</keyword>
<evidence type="ECO:0000256" key="1">
    <source>
        <dbReference type="SAM" id="Phobius"/>
    </source>
</evidence>
<dbReference type="EMBL" id="JAGSXH010000142">
    <property type="protein sequence ID" value="MBS2966364.1"/>
    <property type="molecule type" value="Genomic_DNA"/>
</dbReference>
<protein>
    <submittedName>
        <fullName evidence="2">ABC transporter permease subunit</fullName>
    </submittedName>
</protein>
<dbReference type="RefSeq" id="WP_211471361.1">
    <property type="nucleotide sequence ID" value="NZ_JAGSXH010000142.1"/>
</dbReference>
<accession>A0A8J7WWF5</accession>
<sequence length="321" mass="34310">MIRLTWRQARPAFVTCAAILLAFAAFAVYTEREMSSYIAANGLATCTGGESVCGVLGEAFKSKFGGVLAVSQFIGFVPVLIGAFWGAPLIAREIESGTHRLVWTQSVGRVRWLAVKAGTFLLAAAALCAILTWLMTWWLHPLQYVQGGGTVGPSAGDRISPNVFSFMGIAPVAYTLFAFCVGAAAGAVVKKVVPAMVAAIILYVPPRIIMARSVRPSVITPETVSFPAGTPSPRTGMGDWILSNTLVDAAGHPINVDYQTMSAACQKTMGPSCYPAGARLVDTYQSLARFWPLQFIEAGVFVGLGTLCLAFTVWWTMRRVS</sequence>
<evidence type="ECO:0000313" key="3">
    <source>
        <dbReference type="Proteomes" id="UP000677913"/>
    </source>
</evidence>
<name>A0A8J7WWF5_9ACTN</name>
<comment type="caution">
    <text evidence="2">The sequence shown here is derived from an EMBL/GenBank/DDBJ whole genome shotgun (WGS) entry which is preliminary data.</text>
</comment>
<evidence type="ECO:0000313" key="2">
    <source>
        <dbReference type="EMBL" id="MBS2966364.1"/>
    </source>
</evidence>
<keyword evidence="3" id="KW-1185">Reference proteome</keyword>
<feature type="transmembrane region" description="Helical" evidence="1">
    <location>
        <begin position="112"/>
        <end position="135"/>
    </location>
</feature>
<reference evidence="2" key="1">
    <citation type="submission" date="2021-04" db="EMBL/GenBank/DDBJ databases">
        <title>Genome based classification of Actinospica acidithermotolerans sp. nov., an actinobacterium isolated from an Indonesian hot spring.</title>
        <authorList>
            <person name="Kusuma A.B."/>
            <person name="Putra K.E."/>
            <person name="Nafisah S."/>
            <person name="Loh J."/>
            <person name="Nouioui I."/>
            <person name="Goodfellow M."/>
        </authorList>
    </citation>
    <scope>NUCLEOTIDE SEQUENCE</scope>
    <source>
        <strain evidence="2">DSM 45618</strain>
    </source>
</reference>
<keyword evidence="1" id="KW-0812">Transmembrane</keyword>
<feature type="transmembrane region" description="Helical" evidence="1">
    <location>
        <begin position="192"/>
        <end position="210"/>
    </location>
</feature>
<feature type="transmembrane region" description="Helical" evidence="1">
    <location>
        <begin position="69"/>
        <end position="91"/>
    </location>
</feature>
<keyword evidence="1" id="KW-0472">Membrane</keyword>
<gene>
    <name evidence="2" type="ORF">KGA66_25195</name>
</gene>
<dbReference type="AlphaFoldDB" id="A0A8J7WWF5"/>
<organism evidence="2 3">
    <name type="scientific">Actinocrinis puniceicyclus</name>
    <dbReference type="NCBI Taxonomy" id="977794"/>
    <lineage>
        <taxon>Bacteria</taxon>
        <taxon>Bacillati</taxon>
        <taxon>Actinomycetota</taxon>
        <taxon>Actinomycetes</taxon>
        <taxon>Catenulisporales</taxon>
        <taxon>Actinospicaceae</taxon>
        <taxon>Actinocrinis</taxon>
    </lineage>
</organism>
<feature type="transmembrane region" description="Helical" evidence="1">
    <location>
        <begin position="295"/>
        <end position="317"/>
    </location>
</feature>
<dbReference type="Proteomes" id="UP000677913">
    <property type="component" value="Unassembled WGS sequence"/>
</dbReference>